<reference evidence="1" key="1">
    <citation type="submission" date="2022-07" db="EMBL/GenBank/DDBJ databases">
        <title>Phylogenomic reconstructions and comparative analyses of Kickxellomycotina fungi.</title>
        <authorList>
            <person name="Reynolds N.K."/>
            <person name="Stajich J.E."/>
            <person name="Barry K."/>
            <person name="Grigoriev I.V."/>
            <person name="Crous P."/>
            <person name="Smith M.E."/>
        </authorList>
    </citation>
    <scope>NUCLEOTIDE SEQUENCE</scope>
    <source>
        <strain evidence="1">CBS 109366</strain>
    </source>
</reference>
<organism evidence="1 2">
    <name type="scientific">Coemansia nantahalensis</name>
    <dbReference type="NCBI Taxonomy" id="2789366"/>
    <lineage>
        <taxon>Eukaryota</taxon>
        <taxon>Fungi</taxon>
        <taxon>Fungi incertae sedis</taxon>
        <taxon>Zoopagomycota</taxon>
        <taxon>Kickxellomycotina</taxon>
        <taxon>Kickxellomycetes</taxon>
        <taxon>Kickxellales</taxon>
        <taxon>Kickxellaceae</taxon>
        <taxon>Coemansia</taxon>
    </lineage>
</organism>
<name>A0ACC1K0N0_9FUNG</name>
<evidence type="ECO:0000313" key="2">
    <source>
        <dbReference type="Proteomes" id="UP001140234"/>
    </source>
</evidence>
<protein>
    <submittedName>
        <fullName evidence="1">Uncharacterized protein</fullName>
    </submittedName>
</protein>
<comment type="caution">
    <text evidence="1">The sequence shown here is derived from an EMBL/GenBank/DDBJ whole genome shotgun (WGS) entry which is preliminary data.</text>
</comment>
<gene>
    <name evidence="1" type="ORF">IWQ57_002511</name>
</gene>
<proteinExistence type="predicted"/>
<keyword evidence="2" id="KW-1185">Reference proteome</keyword>
<evidence type="ECO:0000313" key="1">
    <source>
        <dbReference type="EMBL" id="KAJ2770764.1"/>
    </source>
</evidence>
<accession>A0ACC1K0N0</accession>
<dbReference type="Proteomes" id="UP001140234">
    <property type="component" value="Unassembled WGS sequence"/>
</dbReference>
<sequence length="219" mass="23093">MAETQQTVAELAADLLGRPGDRRVIVAVAGTPGSGKTHLSGLVCAAVNAGAGAEICVVLPLDGFHLSRAQLAAMDDPARALQRRGAHWTFDGSGFAALMQQVRDRPADVVLAPSFDHAAGDPVARAIAIRPHHRIVLVEGLYAHASEEPWACAARLADERWWISPRCPAAARARLAQRHVRAGLAADAAAAELRVAGNDDLNAAFVVAHRLAPTREVPN</sequence>
<dbReference type="EMBL" id="JANBUJ010000666">
    <property type="protein sequence ID" value="KAJ2770764.1"/>
    <property type="molecule type" value="Genomic_DNA"/>
</dbReference>